<dbReference type="Proteomes" id="UP000055024">
    <property type="component" value="Unassembled WGS sequence"/>
</dbReference>
<evidence type="ECO:0000313" key="3">
    <source>
        <dbReference type="Proteomes" id="UP000055024"/>
    </source>
</evidence>
<dbReference type="AlphaFoldDB" id="A0A0V1GFA9"/>
<feature type="signal peptide" evidence="1">
    <location>
        <begin position="1"/>
        <end position="17"/>
    </location>
</feature>
<organism evidence="2 3">
    <name type="scientific">Trichinella zimbabwensis</name>
    <dbReference type="NCBI Taxonomy" id="268475"/>
    <lineage>
        <taxon>Eukaryota</taxon>
        <taxon>Metazoa</taxon>
        <taxon>Ecdysozoa</taxon>
        <taxon>Nematoda</taxon>
        <taxon>Enoplea</taxon>
        <taxon>Dorylaimia</taxon>
        <taxon>Trichinellida</taxon>
        <taxon>Trichinellidae</taxon>
        <taxon>Trichinella</taxon>
    </lineage>
</organism>
<dbReference type="OrthoDB" id="6349430at2759"/>
<accession>A0A0V1GFA9</accession>
<protein>
    <submittedName>
        <fullName evidence="2">Uncharacterized protein</fullName>
    </submittedName>
</protein>
<proteinExistence type="predicted"/>
<feature type="chain" id="PRO_5006878511" evidence="1">
    <location>
        <begin position="18"/>
        <end position="137"/>
    </location>
</feature>
<evidence type="ECO:0000256" key="1">
    <source>
        <dbReference type="SAM" id="SignalP"/>
    </source>
</evidence>
<keyword evidence="3" id="KW-1185">Reference proteome</keyword>
<dbReference type="EMBL" id="JYDP01002433">
    <property type="protein sequence ID" value="KRY96916.1"/>
    <property type="molecule type" value="Genomic_DNA"/>
</dbReference>
<sequence>MKAVILLVILSLGLASGETSWCTCAPFVSFEHTEIMVYNSYETTLDDCKNKEKCNKDCNEYFGANTNDGDLWHFVNGATVGQHLCNYVFQNDLMPVLMHKMVYGYYQVCGGAWQYTELSSNEALCCELGNQKHCTEL</sequence>
<evidence type="ECO:0000313" key="2">
    <source>
        <dbReference type="EMBL" id="KRY96916.1"/>
    </source>
</evidence>
<name>A0A0V1GFA9_9BILA</name>
<reference evidence="2 3" key="1">
    <citation type="submission" date="2015-01" db="EMBL/GenBank/DDBJ databases">
        <title>Evolution of Trichinella species and genotypes.</title>
        <authorList>
            <person name="Korhonen P.K."/>
            <person name="Edoardo P."/>
            <person name="Giuseppe L.R."/>
            <person name="Gasser R.B."/>
        </authorList>
    </citation>
    <scope>NUCLEOTIDE SEQUENCE [LARGE SCALE GENOMIC DNA]</scope>
    <source>
        <strain evidence="2">ISS1029</strain>
    </source>
</reference>
<gene>
    <name evidence="2" type="ORF">T11_4388</name>
</gene>
<comment type="caution">
    <text evidence="2">The sequence shown here is derived from an EMBL/GenBank/DDBJ whole genome shotgun (WGS) entry which is preliminary data.</text>
</comment>
<keyword evidence="1" id="KW-0732">Signal</keyword>